<feature type="transmembrane region" description="Helical" evidence="1">
    <location>
        <begin position="15"/>
        <end position="35"/>
    </location>
</feature>
<keyword evidence="1" id="KW-0812">Transmembrane</keyword>
<dbReference type="Proteomes" id="UP001500936">
    <property type="component" value="Unassembled WGS sequence"/>
</dbReference>
<keyword evidence="1" id="KW-0472">Membrane</keyword>
<accession>A0ABP8KKH6</accession>
<keyword evidence="3" id="KW-1185">Reference proteome</keyword>
<keyword evidence="1" id="KW-1133">Transmembrane helix</keyword>
<proteinExistence type="predicted"/>
<gene>
    <name evidence="2" type="ORF">GCM10023187_30690</name>
</gene>
<name>A0ABP8KKH6_9BACT</name>
<organism evidence="2 3">
    <name type="scientific">Nibrella viscosa</name>
    <dbReference type="NCBI Taxonomy" id="1084524"/>
    <lineage>
        <taxon>Bacteria</taxon>
        <taxon>Pseudomonadati</taxon>
        <taxon>Bacteroidota</taxon>
        <taxon>Cytophagia</taxon>
        <taxon>Cytophagales</taxon>
        <taxon>Spirosomataceae</taxon>
        <taxon>Nibrella</taxon>
    </lineage>
</organism>
<evidence type="ECO:0000256" key="1">
    <source>
        <dbReference type="SAM" id="Phobius"/>
    </source>
</evidence>
<dbReference type="RefSeq" id="WP_345268653.1">
    <property type="nucleotide sequence ID" value="NZ_BAABHB010000005.1"/>
</dbReference>
<feature type="transmembrane region" description="Helical" evidence="1">
    <location>
        <begin position="42"/>
        <end position="61"/>
    </location>
</feature>
<protein>
    <submittedName>
        <fullName evidence="2">Uncharacterized protein</fullName>
    </submittedName>
</protein>
<evidence type="ECO:0000313" key="2">
    <source>
        <dbReference type="EMBL" id="GAA4408579.1"/>
    </source>
</evidence>
<comment type="caution">
    <text evidence="2">The sequence shown here is derived from an EMBL/GenBank/DDBJ whole genome shotgun (WGS) entry which is preliminary data.</text>
</comment>
<evidence type="ECO:0000313" key="3">
    <source>
        <dbReference type="Proteomes" id="UP001500936"/>
    </source>
</evidence>
<sequence>MKHNLTELYLKNAKYITYVFLILLFTLNLFAPASMDANDKQLVILILVGLAIVNAIIYNLIPKQLAPEEIKRRYKRMVWVMLIIAIATLVVLATDTFYFRPRVKALIERASQK</sequence>
<dbReference type="EMBL" id="BAABHB010000005">
    <property type="protein sequence ID" value="GAA4408579.1"/>
    <property type="molecule type" value="Genomic_DNA"/>
</dbReference>
<feature type="transmembrane region" description="Helical" evidence="1">
    <location>
        <begin position="77"/>
        <end position="99"/>
    </location>
</feature>
<reference evidence="3" key="1">
    <citation type="journal article" date="2019" name="Int. J. Syst. Evol. Microbiol.">
        <title>The Global Catalogue of Microorganisms (GCM) 10K type strain sequencing project: providing services to taxonomists for standard genome sequencing and annotation.</title>
        <authorList>
            <consortium name="The Broad Institute Genomics Platform"/>
            <consortium name="The Broad Institute Genome Sequencing Center for Infectious Disease"/>
            <person name="Wu L."/>
            <person name="Ma J."/>
        </authorList>
    </citation>
    <scope>NUCLEOTIDE SEQUENCE [LARGE SCALE GENOMIC DNA]</scope>
    <source>
        <strain evidence="3">JCM 17925</strain>
    </source>
</reference>